<proteinExistence type="inferred from homology"/>
<keyword evidence="7 14" id="KW-0378">Hydrolase</keyword>
<comment type="subcellular location">
    <subcellularLocation>
        <location evidence="1 15">Cytoplasm</location>
    </subcellularLocation>
</comment>
<evidence type="ECO:0000256" key="13">
    <source>
        <dbReference type="NCBIfam" id="TIGR02402"/>
    </source>
</evidence>
<sequence>MNQALISRRTLGVTFTSDSTCVRVWAPLAQSVDLRFSNRDLTVPLQNDGNYWQTTTNQLQPGDTYTFVLNGTIERPDPASLAQPGGVHGPSQAVDLTKFAWTDANWHNLPLEDYLIYELHTGTFTPEGTFSGIESRLDYLLELGINAIEIMPVAQFPGTRNWGYDGVCPYAVQYSYGGAAGLQRLVDACHRKGLAVVLDVVYNHMGPEGNYFGDYGPYFTTRYQTPWGHALNFDGDYSDSVRRYFVENVLMWFRDFHIDALRIDAAHAIHDARETHLLREIKEYVDELMCQTGRQHYLIIESDQNETRFIQSLADKGYGMDAQWNDEFHHALRVAAGGERKGYYADYNGIQHLAKSYKDAYVYDGTYMPRRARIVGKSTAGHAGRQFVVFSQNHDHIGNRMLGERPSQLVSFEMQKLMAGAVISSPYLPMLFMGEEWGELNPFLYFVSHSDPALIEAVRQGRKKEFAAFQTPAARTSTPVPDVGAPNVDLLDAQDEQTFERSKLQWSRLTQEPHQTLFRYYQTLLALRKHSSLRHPDRESVAVVVDEIRQTLTLFRQRKQSGESQLAESETVVCLMNFSKDPQSLLLAVSTKPWQKFLDSADPQWRGPVAAPLTVAGNESVVIQPESILIYTNK</sequence>
<comment type="caution">
    <text evidence="19">The sequence shown here is derived from an EMBL/GenBank/DDBJ whole genome shotgun (WGS) entry which is preliminary data.</text>
</comment>
<evidence type="ECO:0000256" key="17">
    <source>
        <dbReference type="PIRSR" id="PIRSR006337-3"/>
    </source>
</evidence>
<dbReference type="InterPro" id="IPR044901">
    <property type="entry name" value="Trehalose_TreZ_E-set_sf"/>
</dbReference>
<keyword evidence="6" id="KW-0963">Cytoplasm</keyword>
<comment type="catalytic activity">
    <reaction evidence="12 14">
        <text>hydrolysis of (1-&gt;4)-alpha-D-glucosidic linkage in 4-alpha-D-[(1-&gt;4)-alpha-D-glucanosyl]n trehalose to yield trehalose and (1-&gt;4)-alpha-D-glucan.</text>
        <dbReference type="EC" id="3.2.1.141"/>
    </reaction>
</comment>
<keyword evidence="20" id="KW-1185">Reference proteome</keyword>
<evidence type="ECO:0000256" key="5">
    <source>
        <dbReference type="ARBA" id="ARBA00015938"/>
    </source>
</evidence>
<comment type="pathway">
    <text evidence="2 14">Glycan biosynthesis; trehalose biosynthesis.</text>
</comment>
<dbReference type="PANTHER" id="PTHR43651">
    <property type="entry name" value="1,4-ALPHA-GLUCAN-BRANCHING ENZYME"/>
    <property type="match status" value="1"/>
</dbReference>
<dbReference type="RefSeq" id="WP_111344653.1">
    <property type="nucleotide sequence ID" value="NZ_QLII01000001.1"/>
</dbReference>
<evidence type="ECO:0000256" key="14">
    <source>
        <dbReference type="PIRNR" id="PIRNR006337"/>
    </source>
</evidence>
<evidence type="ECO:0000259" key="18">
    <source>
        <dbReference type="SMART" id="SM00642"/>
    </source>
</evidence>
<dbReference type="GO" id="GO:0005992">
    <property type="term" value="P:trehalose biosynthetic process"/>
    <property type="evidence" value="ECO:0007669"/>
    <property type="project" value="UniProtKB-UniRule"/>
</dbReference>
<comment type="similarity">
    <text evidence="3 14">Belongs to the glycosyl hydrolase 13 family.</text>
</comment>
<dbReference type="SMART" id="SM00642">
    <property type="entry name" value="Aamy"/>
    <property type="match status" value="1"/>
</dbReference>
<feature type="binding site" evidence="16">
    <location>
        <begin position="326"/>
        <end position="330"/>
    </location>
    <ligand>
        <name>substrate</name>
    </ligand>
</feature>
<evidence type="ECO:0000256" key="6">
    <source>
        <dbReference type="ARBA" id="ARBA00022490"/>
    </source>
</evidence>
<evidence type="ECO:0000256" key="2">
    <source>
        <dbReference type="ARBA" id="ARBA00005199"/>
    </source>
</evidence>
<reference evidence="19 20" key="1">
    <citation type="submission" date="2018-06" db="EMBL/GenBank/DDBJ databases">
        <title>Spirosoma sp. HMF3257 Genome sequencing and assembly.</title>
        <authorList>
            <person name="Kang H."/>
            <person name="Cha I."/>
            <person name="Kim H."/>
            <person name="Kang J."/>
            <person name="Joh K."/>
        </authorList>
    </citation>
    <scope>NUCLEOTIDE SEQUENCE [LARGE SCALE GENOMIC DNA]</scope>
    <source>
        <strain evidence="19 20">HMF3257</strain>
    </source>
</reference>
<dbReference type="PIRSF" id="PIRSF006337">
    <property type="entry name" value="Trehalose_TreZ"/>
    <property type="match status" value="1"/>
</dbReference>
<keyword evidence="9 14" id="KW-0326">Glycosidase</keyword>
<evidence type="ECO:0000256" key="10">
    <source>
        <dbReference type="ARBA" id="ARBA00032057"/>
    </source>
</evidence>
<dbReference type="CDD" id="cd02853">
    <property type="entry name" value="E_set_MTHase_like_N"/>
    <property type="match status" value="1"/>
</dbReference>
<dbReference type="NCBIfam" id="TIGR02402">
    <property type="entry name" value="trehalose_TreZ"/>
    <property type="match status" value="1"/>
</dbReference>
<evidence type="ECO:0000256" key="12">
    <source>
        <dbReference type="ARBA" id="ARBA00034013"/>
    </source>
</evidence>
<dbReference type="OrthoDB" id="9761875at2"/>
<dbReference type="PANTHER" id="PTHR43651:SF11">
    <property type="entry name" value="MALTO-OLIGOSYLTREHALOSE TREHALOHYDROLASE"/>
    <property type="match status" value="1"/>
</dbReference>
<keyword evidence="8" id="KW-0119">Carbohydrate metabolism</keyword>
<evidence type="ECO:0000256" key="15">
    <source>
        <dbReference type="PIRSR" id="PIRSR006337-1"/>
    </source>
</evidence>
<feature type="domain" description="Glycosyl hydrolase family 13 catalytic" evidence="18">
    <location>
        <begin position="118"/>
        <end position="462"/>
    </location>
</feature>
<dbReference type="UniPathway" id="UPA00299"/>
<evidence type="ECO:0000256" key="3">
    <source>
        <dbReference type="ARBA" id="ARBA00008061"/>
    </source>
</evidence>
<organism evidence="19 20">
    <name type="scientific">Spirosoma telluris</name>
    <dbReference type="NCBI Taxonomy" id="2183553"/>
    <lineage>
        <taxon>Bacteria</taxon>
        <taxon>Pseudomonadati</taxon>
        <taxon>Bacteroidota</taxon>
        <taxon>Cytophagia</taxon>
        <taxon>Cytophagales</taxon>
        <taxon>Cytophagaceae</taxon>
        <taxon>Spirosoma</taxon>
    </lineage>
</organism>
<evidence type="ECO:0000256" key="9">
    <source>
        <dbReference type="ARBA" id="ARBA00023295"/>
    </source>
</evidence>
<dbReference type="GO" id="GO:0005737">
    <property type="term" value="C:cytoplasm"/>
    <property type="evidence" value="ECO:0007669"/>
    <property type="project" value="UniProtKB-SubCell"/>
</dbReference>
<dbReference type="AlphaFoldDB" id="A0A327NLZ7"/>
<dbReference type="Gene3D" id="2.60.40.10">
    <property type="entry name" value="Immunoglobulins"/>
    <property type="match status" value="1"/>
</dbReference>
<dbReference type="EC" id="3.2.1.141" evidence="4 13"/>
<dbReference type="Gene3D" id="3.20.20.80">
    <property type="entry name" value="Glycosidases"/>
    <property type="match status" value="1"/>
</dbReference>
<feature type="active site" description="Nucleophile" evidence="15">
    <location>
        <position position="264"/>
    </location>
</feature>
<dbReference type="GO" id="GO:0033942">
    <property type="term" value="F:4-alpha-D-(1-&gt;4)-alpha-D-glucanotrehalose trehalohydrolase activity"/>
    <property type="evidence" value="ECO:0007669"/>
    <property type="project" value="UniProtKB-EC"/>
</dbReference>
<dbReference type="CDD" id="cd11325">
    <property type="entry name" value="AmyAc_GTHase"/>
    <property type="match status" value="1"/>
</dbReference>
<dbReference type="SUPFAM" id="SSF51445">
    <property type="entry name" value="(Trans)glycosidases"/>
    <property type="match status" value="1"/>
</dbReference>
<dbReference type="InterPro" id="IPR014756">
    <property type="entry name" value="Ig_E-set"/>
</dbReference>
<evidence type="ECO:0000256" key="1">
    <source>
        <dbReference type="ARBA" id="ARBA00004496"/>
    </source>
</evidence>
<dbReference type="InterPro" id="IPR013783">
    <property type="entry name" value="Ig-like_fold"/>
</dbReference>
<feature type="active site" description="Proton donor" evidence="15">
    <location>
        <position position="301"/>
    </location>
</feature>
<dbReference type="SUPFAM" id="SSF81296">
    <property type="entry name" value="E set domains"/>
    <property type="match status" value="1"/>
</dbReference>
<feature type="site" description="Transition state stabilizer" evidence="17">
    <location>
        <position position="395"/>
    </location>
</feature>
<dbReference type="InterPro" id="IPR017853">
    <property type="entry name" value="GH"/>
</dbReference>
<feature type="binding site" evidence="16">
    <location>
        <begin position="394"/>
        <end position="399"/>
    </location>
    <ligand>
        <name>substrate</name>
    </ligand>
</feature>
<evidence type="ECO:0000313" key="20">
    <source>
        <dbReference type="Proteomes" id="UP000249016"/>
    </source>
</evidence>
<feature type="binding site" evidence="16">
    <location>
        <begin position="262"/>
        <end position="267"/>
    </location>
    <ligand>
        <name>substrate</name>
    </ligand>
</feature>
<dbReference type="Proteomes" id="UP000249016">
    <property type="component" value="Unassembled WGS sequence"/>
</dbReference>
<name>A0A327NLZ7_9BACT</name>
<dbReference type="Gene3D" id="1.10.10.760">
    <property type="entry name" value="E-set domains of sugar-utilizing enzymes"/>
    <property type="match status" value="1"/>
</dbReference>
<evidence type="ECO:0000313" key="19">
    <source>
        <dbReference type="EMBL" id="RAI75823.1"/>
    </source>
</evidence>
<gene>
    <name evidence="19" type="primary">treZ</name>
    <name evidence="19" type="ORF">HMF3257_19665</name>
</gene>
<dbReference type="Pfam" id="PF00128">
    <property type="entry name" value="Alpha-amylase"/>
    <property type="match status" value="1"/>
</dbReference>
<accession>A0A327NLZ7</accession>
<evidence type="ECO:0000256" key="7">
    <source>
        <dbReference type="ARBA" id="ARBA00022801"/>
    </source>
</evidence>
<dbReference type="EMBL" id="QLII01000001">
    <property type="protein sequence ID" value="RAI75823.1"/>
    <property type="molecule type" value="Genomic_DNA"/>
</dbReference>
<evidence type="ECO:0000256" key="11">
    <source>
        <dbReference type="ARBA" id="ARBA00033284"/>
    </source>
</evidence>
<protein>
    <recommendedName>
        <fullName evidence="5 13">Malto-oligosyltrehalose trehalohydrolase</fullName>
        <shortName evidence="14">MTHase</shortName>
        <ecNumber evidence="4 13">3.2.1.141</ecNumber>
    </recommendedName>
    <alternativeName>
        <fullName evidence="11 14">4-alpha-D-((1-&gt;4)-alpha-D-glucano)trehalose trehalohydrolase</fullName>
    </alternativeName>
    <alternativeName>
        <fullName evidence="10 14">Maltooligosyl trehalose trehalohydrolase</fullName>
    </alternativeName>
</protein>
<evidence type="ECO:0000256" key="8">
    <source>
        <dbReference type="ARBA" id="ARBA00023277"/>
    </source>
</evidence>
<evidence type="ECO:0000256" key="16">
    <source>
        <dbReference type="PIRSR" id="PIRSR006337-2"/>
    </source>
</evidence>
<dbReference type="InterPro" id="IPR006047">
    <property type="entry name" value="GH13_cat_dom"/>
</dbReference>
<evidence type="ECO:0000256" key="4">
    <source>
        <dbReference type="ARBA" id="ARBA00012268"/>
    </source>
</evidence>
<dbReference type="InterPro" id="IPR012768">
    <property type="entry name" value="Trehalose_TreZ"/>
</dbReference>